<dbReference type="SUPFAM" id="SSF47729">
    <property type="entry name" value="IHF-like DNA-binding proteins"/>
    <property type="match status" value="1"/>
</dbReference>
<dbReference type="InterPro" id="IPR000119">
    <property type="entry name" value="Hist_DNA-bd"/>
</dbReference>
<protein>
    <submittedName>
        <fullName evidence="4">Integration host factor subunit beta</fullName>
    </submittedName>
</protein>
<dbReference type="NCBIfam" id="NF001222">
    <property type="entry name" value="PRK00199.1"/>
    <property type="match status" value="1"/>
</dbReference>
<comment type="similarity">
    <text evidence="1 3">Belongs to the bacterial histone-like protein family.</text>
</comment>
<sequence length="98" mass="11397">MTRAEMIDKLIRQYAHLNPKMIDNSVREIFEIMIESLSAGNRIEIRGFGSFEIRVREPREAHNPKTGEKVNLDERRVVHFKPGIELRDRVNNVAPTQA</sequence>
<dbReference type="CDD" id="cd13836">
    <property type="entry name" value="IHF_B"/>
    <property type="match status" value="1"/>
</dbReference>
<keyword evidence="2" id="KW-0238">DNA-binding</keyword>
<evidence type="ECO:0000256" key="1">
    <source>
        <dbReference type="ARBA" id="ARBA00010529"/>
    </source>
</evidence>
<dbReference type="Gene3D" id="4.10.520.10">
    <property type="entry name" value="IHF-like DNA-binding proteins"/>
    <property type="match status" value="1"/>
</dbReference>
<dbReference type="GO" id="GO:0030527">
    <property type="term" value="F:structural constituent of chromatin"/>
    <property type="evidence" value="ECO:0007669"/>
    <property type="project" value="InterPro"/>
</dbReference>
<evidence type="ECO:0000256" key="3">
    <source>
        <dbReference type="RuleBase" id="RU003939"/>
    </source>
</evidence>
<dbReference type="GO" id="GO:0005829">
    <property type="term" value="C:cytosol"/>
    <property type="evidence" value="ECO:0007669"/>
    <property type="project" value="TreeGrafter"/>
</dbReference>
<evidence type="ECO:0000313" key="5">
    <source>
        <dbReference type="Proteomes" id="UP000824150"/>
    </source>
</evidence>
<comment type="caution">
    <text evidence="4">The sequence shown here is derived from an EMBL/GenBank/DDBJ whole genome shotgun (WGS) entry which is preliminary data.</text>
</comment>
<dbReference type="Pfam" id="PF00216">
    <property type="entry name" value="Bac_DNA_binding"/>
    <property type="match status" value="1"/>
</dbReference>
<dbReference type="InterPro" id="IPR020816">
    <property type="entry name" value="Histone-like_DNA-bd_CS"/>
</dbReference>
<evidence type="ECO:0000256" key="2">
    <source>
        <dbReference type="ARBA" id="ARBA00023125"/>
    </source>
</evidence>
<proteinExistence type="inferred from homology"/>
<accession>A0A9E2KQ60</accession>
<name>A0A9E2KQ60_9GAMM</name>
<reference evidence="4" key="2">
    <citation type="submission" date="2021-04" db="EMBL/GenBank/DDBJ databases">
        <authorList>
            <person name="Gilroy R."/>
        </authorList>
    </citation>
    <scope>NUCLEOTIDE SEQUENCE</scope>
    <source>
        <strain evidence="4">687</strain>
    </source>
</reference>
<dbReference type="PRINTS" id="PR01727">
    <property type="entry name" value="DNABINDINGHU"/>
</dbReference>
<dbReference type="PANTHER" id="PTHR33175">
    <property type="entry name" value="DNA-BINDING PROTEIN HU"/>
    <property type="match status" value="1"/>
</dbReference>
<dbReference type="PANTHER" id="PTHR33175:SF5">
    <property type="entry name" value="INTEGRATION HOST FACTOR SUBUNIT BETA"/>
    <property type="match status" value="1"/>
</dbReference>
<dbReference type="PROSITE" id="PS00045">
    <property type="entry name" value="HISTONE_LIKE"/>
    <property type="match status" value="1"/>
</dbReference>
<dbReference type="AlphaFoldDB" id="A0A9E2KQ60"/>
<dbReference type="GO" id="GO:0003677">
    <property type="term" value="F:DNA binding"/>
    <property type="evidence" value="ECO:0007669"/>
    <property type="project" value="UniProtKB-KW"/>
</dbReference>
<dbReference type="Proteomes" id="UP000824150">
    <property type="component" value="Unassembled WGS sequence"/>
</dbReference>
<dbReference type="EMBL" id="JAHLFG010000063">
    <property type="protein sequence ID" value="MBU3827022.1"/>
    <property type="molecule type" value="Genomic_DNA"/>
</dbReference>
<organism evidence="4 5">
    <name type="scientific">Candidatus Anaerobiospirillum merdipullorum</name>
    <dbReference type="NCBI Taxonomy" id="2838450"/>
    <lineage>
        <taxon>Bacteria</taxon>
        <taxon>Pseudomonadati</taxon>
        <taxon>Pseudomonadota</taxon>
        <taxon>Gammaproteobacteria</taxon>
        <taxon>Aeromonadales</taxon>
        <taxon>Succinivibrionaceae</taxon>
        <taxon>Anaerobiospirillum</taxon>
    </lineage>
</organism>
<reference evidence="4" key="1">
    <citation type="journal article" date="2021" name="PeerJ">
        <title>Extensive microbial diversity within the chicken gut microbiome revealed by metagenomics and culture.</title>
        <authorList>
            <person name="Gilroy R."/>
            <person name="Ravi A."/>
            <person name="Getino M."/>
            <person name="Pursley I."/>
            <person name="Horton D.L."/>
            <person name="Alikhan N.F."/>
            <person name="Baker D."/>
            <person name="Gharbi K."/>
            <person name="Hall N."/>
            <person name="Watson M."/>
            <person name="Adriaenssens E.M."/>
            <person name="Foster-Nyarko E."/>
            <person name="Jarju S."/>
            <person name="Secka A."/>
            <person name="Antonio M."/>
            <person name="Oren A."/>
            <person name="Chaudhuri R.R."/>
            <person name="La Ragione R."/>
            <person name="Hildebrand F."/>
            <person name="Pallen M.J."/>
        </authorList>
    </citation>
    <scope>NUCLEOTIDE SEQUENCE</scope>
    <source>
        <strain evidence="4">687</strain>
    </source>
</reference>
<evidence type="ECO:0000313" key="4">
    <source>
        <dbReference type="EMBL" id="MBU3827022.1"/>
    </source>
</evidence>
<dbReference type="SMART" id="SM00411">
    <property type="entry name" value="BHL"/>
    <property type="match status" value="1"/>
</dbReference>
<dbReference type="InterPro" id="IPR010992">
    <property type="entry name" value="IHF-like_DNA-bd_dom_sf"/>
</dbReference>
<gene>
    <name evidence="4" type="ORF">IAA31_05985</name>
</gene>